<dbReference type="PANTHER" id="PTHR43794">
    <property type="entry name" value="AMINOHYDROLASE SSNA-RELATED"/>
    <property type="match status" value="1"/>
</dbReference>
<dbReference type="RefSeq" id="WP_112256583.1">
    <property type="nucleotide sequence ID" value="NZ_QMIG01000001.1"/>
</dbReference>
<dbReference type="InterPro" id="IPR010252">
    <property type="entry name" value="HutF"/>
</dbReference>
<accession>A0A329R608</accession>
<dbReference type="InterPro" id="IPR006680">
    <property type="entry name" value="Amidohydro-rel"/>
</dbReference>
<evidence type="ECO:0000313" key="4">
    <source>
        <dbReference type="Proteomes" id="UP000250462"/>
    </source>
</evidence>
<dbReference type="InterPro" id="IPR011059">
    <property type="entry name" value="Metal-dep_hydrolase_composite"/>
</dbReference>
<dbReference type="EC" id="3.5.3.13" evidence="3"/>
<organism evidence="3 4">
    <name type="scientific">Phytoactinopolyspora halophila</name>
    <dbReference type="NCBI Taxonomy" id="1981511"/>
    <lineage>
        <taxon>Bacteria</taxon>
        <taxon>Bacillati</taxon>
        <taxon>Actinomycetota</taxon>
        <taxon>Actinomycetes</taxon>
        <taxon>Jiangellales</taxon>
        <taxon>Jiangellaceae</taxon>
        <taxon>Phytoactinopolyspora</taxon>
    </lineage>
</organism>
<proteinExistence type="predicted"/>
<dbReference type="Gene3D" id="3.20.20.140">
    <property type="entry name" value="Metal-dependent hydrolases"/>
    <property type="match status" value="1"/>
</dbReference>
<name>A0A329R608_9ACTN</name>
<dbReference type="NCBIfam" id="TIGR02022">
    <property type="entry name" value="hutF"/>
    <property type="match status" value="1"/>
</dbReference>
<dbReference type="NCBIfam" id="NF006681">
    <property type="entry name" value="PRK09229.1-2"/>
    <property type="match status" value="1"/>
</dbReference>
<keyword evidence="4" id="KW-1185">Reference proteome</keyword>
<evidence type="ECO:0000313" key="3">
    <source>
        <dbReference type="EMBL" id="RAW18872.1"/>
    </source>
</evidence>
<dbReference type="Proteomes" id="UP000250462">
    <property type="component" value="Unassembled WGS sequence"/>
</dbReference>
<protein>
    <submittedName>
        <fullName evidence="3">Formimidoylglutamate deiminase</fullName>
        <ecNumber evidence="3">3.5.3.13</ecNumber>
    </submittedName>
</protein>
<dbReference type="OrthoDB" id="3204583at2"/>
<feature type="domain" description="Amidohydrolase-related" evidence="2">
    <location>
        <begin position="71"/>
        <end position="439"/>
    </location>
</feature>
<evidence type="ECO:0000259" key="2">
    <source>
        <dbReference type="Pfam" id="PF01979"/>
    </source>
</evidence>
<dbReference type="SUPFAM" id="SSF51556">
    <property type="entry name" value="Metallo-dependent hydrolases"/>
    <property type="match status" value="1"/>
</dbReference>
<gene>
    <name evidence="3" type="ORF">DPM12_02140</name>
</gene>
<dbReference type="Pfam" id="PF01979">
    <property type="entry name" value="Amidohydro_1"/>
    <property type="match status" value="1"/>
</dbReference>
<keyword evidence="1 3" id="KW-0378">Hydrolase</keyword>
<dbReference type="InterPro" id="IPR032466">
    <property type="entry name" value="Metal_Hydrolase"/>
</dbReference>
<dbReference type="PANTHER" id="PTHR43794:SF11">
    <property type="entry name" value="AMIDOHYDROLASE-RELATED DOMAIN-CONTAINING PROTEIN"/>
    <property type="match status" value="1"/>
</dbReference>
<dbReference type="GO" id="GO:0050416">
    <property type="term" value="F:formimidoylglutamate deiminase activity"/>
    <property type="evidence" value="ECO:0007669"/>
    <property type="project" value="UniProtKB-EC"/>
</dbReference>
<dbReference type="InterPro" id="IPR050287">
    <property type="entry name" value="MTA/SAH_deaminase"/>
</dbReference>
<dbReference type="AlphaFoldDB" id="A0A329R608"/>
<evidence type="ECO:0000256" key="1">
    <source>
        <dbReference type="ARBA" id="ARBA00022801"/>
    </source>
</evidence>
<dbReference type="SUPFAM" id="SSF51338">
    <property type="entry name" value="Composite domain of metallo-dependent hydrolases"/>
    <property type="match status" value="1"/>
</dbReference>
<dbReference type="EMBL" id="QMIG01000001">
    <property type="protein sequence ID" value="RAW18872.1"/>
    <property type="molecule type" value="Genomic_DNA"/>
</dbReference>
<comment type="caution">
    <text evidence="3">The sequence shown here is derived from an EMBL/GenBank/DDBJ whole genome shotgun (WGS) entry which is preliminary data.</text>
</comment>
<dbReference type="Gene3D" id="2.30.40.10">
    <property type="entry name" value="Urease, subunit C, domain 1"/>
    <property type="match status" value="1"/>
</dbReference>
<reference evidence="3 4" key="1">
    <citation type="submission" date="2018-06" db="EMBL/GenBank/DDBJ databases">
        <title>Phytoactinopolyspora halophila sp. nov., a novel halophilic actinomycete isolated from a saline soil in China.</title>
        <authorList>
            <person name="Tang S.-K."/>
        </authorList>
    </citation>
    <scope>NUCLEOTIDE SEQUENCE [LARGE SCALE GENOMIC DNA]</scope>
    <source>
        <strain evidence="3 4">YIM 96934</strain>
    </source>
</reference>
<sequence length="467" mass="49153">MSERSPRSFWAEHAWVDPSVPAAAHPSAPGTGELPTLRHGVRIVVTDGYITAVTTGVDPAPDDVRLPGVTFPGFANAHSHAFHRALRGRTHGDGGTFWTWRNAMYALAERLTPDTYYALARAVYAEMALAGFTAVGEFHYLHHAPDGASYANPNAMGSALAHAAADAGIRLTLLDTCYLRGGFDTSLEGPQRRFGDGSVDRWIARVEDLRPAVIAGDPSAVVGAAVHSVRTVSEPDIRAVAGWARSANVPLHVHVSEQVQENESCLAAYGRTPARVLADAGALGPGTTAVHATHLDSDDIRLLGESGTAGCACPTTEQDLADGIGPMRELSTAGSPICLGSDQHVVVDPLAEARLLEMHERLASGRRGNFSPAELVGALTRDGYAALGRSQDGSIAPGRAADVVTIDANSVRGVGSQPEQLVFSAAGVDVRSVIVGGETIVDRGIHRLGDVTDLLRESIEAVWNTPF</sequence>